<protein>
    <recommendedName>
        <fullName evidence="1">PB1 domain-containing protein</fullName>
    </recommendedName>
</protein>
<keyword evidence="3" id="KW-1185">Reference proteome</keyword>
<comment type="caution">
    <text evidence="2">The sequence shown here is derived from an EMBL/GenBank/DDBJ whole genome shotgun (WGS) entry which is preliminary data.</text>
</comment>
<name>A0A8S1M0C1_PARPR</name>
<proteinExistence type="predicted"/>
<organism evidence="2 3">
    <name type="scientific">Paramecium primaurelia</name>
    <dbReference type="NCBI Taxonomy" id="5886"/>
    <lineage>
        <taxon>Eukaryota</taxon>
        <taxon>Sar</taxon>
        <taxon>Alveolata</taxon>
        <taxon>Ciliophora</taxon>
        <taxon>Intramacronucleata</taxon>
        <taxon>Oligohymenophorea</taxon>
        <taxon>Peniculida</taxon>
        <taxon>Parameciidae</taxon>
        <taxon>Paramecium</taxon>
    </lineage>
</organism>
<dbReference type="EMBL" id="CAJJDM010000047">
    <property type="protein sequence ID" value="CAD8071291.1"/>
    <property type="molecule type" value="Genomic_DNA"/>
</dbReference>
<dbReference type="InterPro" id="IPR053793">
    <property type="entry name" value="PB1-like"/>
</dbReference>
<sequence length="110" mass="13589">MKTIKIAIQKDVFFCQRELNRFEDLQQEYQLLCQSYQNKDELTFYYVDEEGDKVVISNDYDLEDFKKQDPKFQKIRVDIRDRNNQREKIYNKELTKDAMKQKIMQLLQQY</sequence>
<gene>
    <name evidence="2" type="ORF">PPRIM_AZ9-3.1.T0470091</name>
</gene>
<evidence type="ECO:0000313" key="2">
    <source>
        <dbReference type="EMBL" id="CAD8071291.1"/>
    </source>
</evidence>
<dbReference type="InterPro" id="IPR000270">
    <property type="entry name" value="PB1_dom"/>
</dbReference>
<dbReference type="OMA" id="AMKQKIM"/>
<accession>A0A8S1M0C1</accession>
<dbReference type="PROSITE" id="PS51745">
    <property type="entry name" value="PB1"/>
    <property type="match status" value="1"/>
</dbReference>
<reference evidence="2" key="1">
    <citation type="submission" date="2021-01" db="EMBL/GenBank/DDBJ databases">
        <authorList>
            <consortium name="Genoscope - CEA"/>
            <person name="William W."/>
        </authorList>
    </citation>
    <scope>NUCLEOTIDE SEQUENCE</scope>
</reference>
<evidence type="ECO:0000313" key="3">
    <source>
        <dbReference type="Proteomes" id="UP000688137"/>
    </source>
</evidence>
<evidence type="ECO:0000259" key="1">
    <source>
        <dbReference type="PROSITE" id="PS51745"/>
    </source>
</evidence>
<dbReference type="Pfam" id="PF00564">
    <property type="entry name" value="PB1"/>
    <property type="match status" value="1"/>
</dbReference>
<feature type="domain" description="PB1" evidence="1">
    <location>
        <begin position="1"/>
        <end position="82"/>
    </location>
</feature>
<dbReference type="Proteomes" id="UP000688137">
    <property type="component" value="Unassembled WGS sequence"/>
</dbReference>
<dbReference type="AlphaFoldDB" id="A0A8S1M0C1"/>